<evidence type="ECO:0008006" key="4">
    <source>
        <dbReference type="Google" id="ProtNLM"/>
    </source>
</evidence>
<evidence type="ECO:0000313" key="3">
    <source>
        <dbReference type="Proteomes" id="UP000757540"/>
    </source>
</evidence>
<proteinExistence type="predicted"/>
<dbReference type="RefSeq" id="WP_171783433.1">
    <property type="nucleotide sequence ID" value="NZ_BAAAML010000014.1"/>
</dbReference>
<keyword evidence="1" id="KW-1133">Transmembrane helix</keyword>
<evidence type="ECO:0000313" key="2">
    <source>
        <dbReference type="EMBL" id="NOV97193.1"/>
    </source>
</evidence>
<dbReference type="Pfam" id="PF13196">
    <property type="entry name" value="DUF4012"/>
    <property type="match status" value="1"/>
</dbReference>
<keyword evidence="1" id="KW-0812">Transmembrane</keyword>
<dbReference type="Proteomes" id="UP000757540">
    <property type="component" value="Unassembled WGS sequence"/>
</dbReference>
<accession>A0ABX2A2Z2</accession>
<feature type="transmembrane region" description="Helical" evidence="1">
    <location>
        <begin position="20"/>
        <end position="43"/>
    </location>
</feature>
<evidence type="ECO:0000256" key="1">
    <source>
        <dbReference type="SAM" id="Phobius"/>
    </source>
</evidence>
<dbReference type="InterPro" id="IPR025101">
    <property type="entry name" value="DUF4012"/>
</dbReference>
<name>A0ABX2A2Z2_9MICO</name>
<gene>
    <name evidence="2" type="ORF">HDG69_001768</name>
</gene>
<sequence>MTVEASGTAGPPAARPRRHVLRWVLLSMVVLVVATAVAAVVMVREALIARDALEEAAVQIPAVEQALREGLIDGPGGSLTDSPELASLQEQTTAARDATDGVLWDLAAFLPVIGPSVEAVQSVAAALDDVADEVLPALAATGDAAAATTRTEDGGIDLSTLAAVAAPASDARQALDVARADLDQIDPQEIRPELVDPLVTLRSRLDVLAGLAATAERATTLLPLLLGADEPRRYLLLGLNNAELRTAGGIVGSLTLLTVEDGRVTIDDQASSGEVGPFDEPVVALDPEDEAAYSDRLGRFVQDVTATPQFPTTGEIAAEMWSRARGGTVDGVVATDPVALSFLLEATGPVQVPLPADVAAAVGLDSLEVGAQNVVDLLLRRVYETLQPEDADALFAAVAAAVFETLAGGDVDPATVLPAFERAAQQHRFVVWSPRPDEQDLLTGTLIAGTFDAERAADAIGVFLDDTRAGKMTAYLDAEMAPASSVCTGEVRHDTVEVTLTNTLDRATARELPFYVAGPEDAPRRGTIEVNLTAAGVQGGPAPTLTRDGTPVGGSTLTVGGRGSTSVAVTLRPGRSTTIEVTAPSSAAAARGAGAGRPGTLEVWSTPTISAAGLRVVDVPFCG</sequence>
<protein>
    <recommendedName>
        <fullName evidence="4">DUF4012 domain-containing protein</fullName>
    </recommendedName>
</protein>
<organism evidence="2 3">
    <name type="scientific">Isoptericola halotolerans</name>
    <dbReference type="NCBI Taxonomy" id="300560"/>
    <lineage>
        <taxon>Bacteria</taxon>
        <taxon>Bacillati</taxon>
        <taxon>Actinomycetota</taxon>
        <taxon>Actinomycetes</taxon>
        <taxon>Micrococcales</taxon>
        <taxon>Promicromonosporaceae</taxon>
        <taxon>Isoptericola</taxon>
    </lineage>
</organism>
<comment type="caution">
    <text evidence="2">The sequence shown here is derived from an EMBL/GenBank/DDBJ whole genome shotgun (WGS) entry which is preliminary data.</text>
</comment>
<keyword evidence="3" id="KW-1185">Reference proteome</keyword>
<reference evidence="2 3" key="1">
    <citation type="submission" date="2020-05" db="EMBL/GenBank/DDBJ databases">
        <title>Genomic Encyclopedia of Type Strains, Phase III (KMG-III): the genomes of soil and plant-associated and newly described type strains.</title>
        <authorList>
            <person name="Whitman W."/>
        </authorList>
    </citation>
    <scope>NUCLEOTIDE SEQUENCE [LARGE SCALE GENOMIC DNA]</scope>
    <source>
        <strain evidence="2 3">KCTC 19046</strain>
    </source>
</reference>
<dbReference type="EMBL" id="JABEZU010000002">
    <property type="protein sequence ID" value="NOV97193.1"/>
    <property type="molecule type" value="Genomic_DNA"/>
</dbReference>
<keyword evidence="1" id="KW-0472">Membrane</keyword>